<sequence length="214" mass="23846">MQLKLETQMNMDYRMKISRQLGTSQTVSTSAYVAAEAKRSNGLKVRSGIVQFDPEGKIRSCSTSSANSEQQNSAKAANDNRNPMRPVKKSGDKLPPTSGQDLGVKAKIVPLKYSSKPSSSAWKIDFVEEDDLRRAVDNCSHSHRQFEKKVLEFKQKFGDAKRKVEELFACGASSSIRNLDLAIKERQPSINEQKSIMQSLSKLNSLKHCCDNTS</sequence>
<dbReference type="GO" id="GO:0061709">
    <property type="term" value="P:reticulophagy"/>
    <property type="evidence" value="ECO:0007669"/>
    <property type="project" value="TreeGrafter"/>
</dbReference>
<dbReference type="GO" id="GO:1990316">
    <property type="term" value="C:Atg1/ULK1 kinase complex"/>
    <property type="evidence" value="ECO:0007669"/>
    <property type="project" value="TreeGrafter"/>
</dbReference>
<dbReference type="GO" id="GO:0034045">
    <property type="term" value="C:phagophore assembly site membrane"/>
    <property type="evidence" value="ECO:0007669"/>
    <property type="project" value="TreeGrafter"/>
</dbReference>
<dbReference type="AlphaFoldDB" id="A0AAD6QPE5"/>
<organism evidence="2 3">
    <name type="scientific">Populus alba x Populus x berolinensis</name>
    <dbReference type="NCBI Taxonomy" id="444605"/>
    <lineage>
        <taxon>Eukaryota</taxon>
        <taxon>Viridiplantae</taxon>
        <taxon>Streptophyta</taxon>
        <taxon>Embryophyta</taxon>
        <taxon>Tracheophyta</taxon>
        <taxon>Spermatophyta</taxon>
        <taxon>Magnoliopsida</taxon>
        <taxon>eudicotyledons</taxon>
        <taxon>Gunneridae</taxon>
        <taxon>Pentapetalae</taxon>
        <taxon>rosids</taxon>
        <taxon>fabids</taxon>
        <taxon>Malpighiales</taxon>
        <taxon>Salicaceae</taxon>
        <taxon>Saliceae</taxon>
        <taxon>Populus</taxon>
    </lineage>
</organism>
<evidence type="ECO:0000256" key="1">
    <source>
        <dbReference type="SAM" id="MobiDB-lite"/>
    </source>
</evidence>
<feature type="region of interest" description="Disordered" evidence="1">
    <location>
        <begin position="56"/>
        <end position="101"/>
    </location>
</feature>
<reference evidence="2" key="1">
    <citation type="journal article" date="2023" name="Mol. Ecol. Resour.">
        <title>Chromosome-level genome assembly of a triploid poplar Populus alba 'Berolinensis'.</title>
        <authorList>
            <person name="Chen S."/>
            <person name="Yu Y."/>
            <person name="Wang X."/>
            <person name="Wang S."/>
            <person name="Zhang T."/>
            <person name="Zhou Y."/>
            <person name="He R."/>
            <person name="Meng N."/>
            <person name="Wang Y."/>
            <person name="Liu W."/>
            <person name="Liu Z."/>
            <person name="Liu J."/>
            <person name="Guo Q."/>
            <person name="Huang H."/>
            <person name="Sederoff R.R."/>
            <person name="Wang G."/>
            <person name="Qu G."/>
            <person name="Chen S."/>
        </authorList>
    </citation>
    <scope>NUCLEOTIDE SEQUENCE</scope>
    <source>
        <strain evidence="2">SC-2020</strain>
    </source>
</reference>
<evidence type="ECO:0000313" key="3">
    <source>
        <dbReference type="Proteomes" id="UP001164929"/>
    </source>
</evidence>
<dbReference type="GO" id="GO:0000422">
    <property type="term" value="P:autophagy of mitochondrion"/>
    <property type="evidence" value="ECO:0007669"/>
    <property type="project" value="TreeGrafter"/>
</dbReference>
<keyword evidence="3" id="KW-1185">Reference proteome</keyword>
<gene>
    <name evidence="2" type="ORF">NC653_016998</name>
</gene>
<dbReference type="InterPro" id="IPR040040">
    <property type="entry name" value="ATG11"/>
</dbReference>
<feature type="compositionally biased region" description="Polar residues" evidence="1">
    <location>
        <begin position="60"/>
        <end position="81"/>
    </location>
</feature>
<dbReference type="GO" id="GO:0034727">
    <property type="term" value="P:piecemeal microautophagy of the nucleus"/>
    <property type="evidence" value="ECO:0007669"/>
    <property type="project" value="TreeGrafter"/>
</dbReference>
<name>A0AAD6QPE5_9ROSI</name>
<protein>
    <submittedName>
        <fullName evidence="2">Uncharacterized protein</fullName>
    </submittedName>
</protein>
<dbReference type="PANTHER" id="PTHR13222:SF1">
    <property type="entry name" value="RB1-INDUCIBLE COILED-COIL PROTEIN 1"/>
    <property type="match status" value="1"/>
</dbReference>
<dbReference type="Proteomes" id="UP001164929">
    <property type="component" value="Chromosome 6"/>
</dbReference>
<comment type="caution">
    <text evidence="2">The sequence shown here is derived from an EMBL/GenBank/DDBJ whole genome shotgun (WGS) entry which is preliminary data.</text>
</comment>
<dbReference type="EMBL" id="JAQIZT010000006">
    <property type="protein sequence ID" value="KAJ6994040.1"/>
    <property type="molecule type" value="Genomic_DNA"/>
</dbReference>
<dbReference type="PANTHER" id="PTHR13222">
    <property type="entry name" value="RB1-INDUCIBLE COILED-COIL"/>
    <property type="match status" value="1"/>
</dbReference>
<dbReference type="GO" id="GO:0019901">
    <property type="term" value="F:protein kinase binding"/>
    <property type="evidence" value="ECO:0007669"/>
    <property type="project" value="TreeGrafter"/>
</dbReference>
<accession>A0AAD6QPE5</accession>
<evidence type="ECO:0000313" key="2">
    <source>
        <dbReference type="EMBL" id="KAJ6994040.1"/>
    </source>
</evidence>
<dbReference type="GO" id="GO:0034517">
    <property type="term" value="P:ribophagy"/>
    <property type="evidence" value="ECO:0007669"/>
    <property type="project" value="TreeGrafter"/>
</dbReference>
<dbReference type="GO" id="GO:0060090">
    <property type="term" value="F:molecular adaptor activity"/>
    <property type="evidence" value="ECO:0007669"/>
    <property type="project" value="TreeGrafter"/>
</dbReference>
<proteinExistence type="predicted"/>
<dbReference type="GO" id="GO:0000045">
    <property type="term" value="P:autophagosome assembly"/>
    <property type="evidence" value="ECO:0007669"/>
    <property type="project" value="InterPro"/>
</dbReference>